<sequence>MFVFPACFTGSKRNIKPSIAWRKTAHCYQGVKAFTYKAGGARFESCRKPESEKILPLPFPLDCFLCFFTRFRVSTVSILVLHGGSCRMKRQIFDYHFHTRSSHLRTVPEEYILEVPDTQKKPVKVPEGTSHRGAQEQEGTQLSCAFTWRRKLQTREGTVGSSGTGQPSTGRAHGPHLERLAARTRVRTGSEESERNAAERCGRERRSCVKHAFGHLAPPQRRRPHGPTPPQNATSRHVNPPTVTCQVSLVDDLGVLDKLDKFLKNSQIFWI</sequence>
<feature type="region of interest" description="Disordered" evidence="1">
    <location>
        <begin position="155"/>
        <end position="240"/>
    </location>
</feature>
<protein>
    <submittedName>
        <fullName evidence="2">Uncharacterized protein</fullName>
    </submittedName>
</protein>
<evidence type="ECO:0000313" key="3">
    <source>
        <dbReference type="Proteomes" id="UP000479000"/>
    </source>
</evidence>
<dbReference type="EMBL" id="CADCXU010013522">
    <property type="protein sequence ID" value="CAB0003539.1"/>
    <property type="molecule type" value="Genomic_DNA"/>
</dbReference>
<evidence type="ECO:0000256" key="1">
    <source>
        <dbReference type="SAM" id="MobiDB-lite"/>
    </source>
</evidence>
<feature type="compositionally biased region" description="Polar residues" evidence="1">
    <location>
        <begin position="231"/>
        <end position="240"/>
    </location>
</feature>
<evidence type="ECO:0000313" key="2">
    <source>
        <dbReference type="EMBL" id="CAB0003539.1"/>
    </source>
</evidence>
<reference evidence="2 3" key="1">
    <citation type="submission" date="2020-02" db="EMBL/GenBank/DDBJ databases">
        <authorList>
            <person name="Ferguson B K."/>
        </authorList>
    </citation>
    <scope>NUCLEOTIDE SEQUENCE [LARGE SCALE GENOMIC DNA]</scope>
</reference>
<gene>
    <name evidence="2" type="ORF">NTEN_LOCUS9060</name>
</gene>
<feature type="compositionally biased region" description="Polar residues" evidence="1">
    <location>
        <begin position="155"/>
        <end position="169"/>
    </location>
</feature>
<dbReference type="AlphaFoldDB" id="A0A6H5GJQ5"/>
<keyword evidence="3" id="KW-1185">Reference proteome</keyword>
<name>A0A6H5GJQ5_9HEMI</name>
<dbReference type="Proteomes" id="UP000479000">
    <property type="component" value="Unassembled WGS sequence"/>
</dbReference>
<feature type="compositionally biased region" description="Basic and acidic residues" evidence="1">
    <location>
        <begin position="188"/>
        <end position="207"/>
    </location>
</feature>
<organism evidence="2 3">
    <name type="scientific">Nesidiocoris tenuis</name>
    <dbReference type="NCBI Taxonomy" id="355587"/>
    <lineage>
        <taxon>Eukaryota</taxon>
        <taxon>Metazoa</taxon>
        <taxon>Ecdysozoa</taxon>
        <taxon>Arthropoda</taxon>
        <taxon>Hexapoda</taxon>
        <taxon>Insecta</taxon>
        <taxon>Pterygota</taxon>
        <taxon>Neoptera</taxon>
        <taxon>Paraneoptera</taxon>
        <taxon>Hemiptera</taxon>
        <taxon>Heteroptera</taxon>
        <taxon>Panheteroptera</taxon>
        <taxon>Cimicomorpha</taxon>
        <taxon>Miridae</taxon>
        <taxon>Dicyphina</taxon>
        <taxon>Nesidiocoris</taxon>
    </lineage>
</organism>
<accession>A0A6H5GJQ5</accession>
<proteinExistence type="predicted"/>